<accession>A0A0A9CKF1</accession>
<dbReference type="PANTHER" id="PTHR10920:SF13">
    <property type="entry name" value="PRE-RRNA 2'-O-RIBOSE RNA METHYLTRANSFERASE FTSJ3"/>
    <property type="match status" value="1"/>
</dbReference>
<dbReference type="GO" id="GO:0000463">
    <property type="term" value="P:maturation of LSU-rRNA from tricistronic rRNA transcript (SSU-rRNA, 5.8S rRNA, LSU-rRNA)"/>
    <property type="evidence" value="ECO:0007669"/>
    <property type="project" value="TreeGrafter"/>
</dbReference>
<reference evidence="9" key="1">
    <citation type="submission" date="2014-09" db="EMBL/GenBank/DDBJ databases">
        <authorList>
            <person name="Magalhaes I.L.F."/>
            <person name="Oliveira U."/>
            <person name="Santos F.R."/>
            <person name="Vidigal T.H.D.A."/>
            <person name="Brescovit A.D."/>
            <person name="Santos A.J."/>
        </authorList>
    </citation>
    <scope>NUCLEOTIDE SEQUENCE</scope>
    <source>
        <tissue evidence="9">Shoot tissue taken approximately 20 cm above the soil surface</tissue>
    </source>
</reference>
<feature type="compositionally biased region" description="Basic and acidic residues" evidence="5">
    <location>
        <begin position="363"/>
        <end position="377"/>
    </location>
</feature>
<feature type="compositionally biased region" description="Acidic residues" evidence="5">
    <location>
        <begin position="510"/>
        <end position="519"/>
    </location>
</feature>
<feature type="compositionally biased region" description="Acidic residues" evidence="5">
    <location>
        <begin position="321"/>
        <end position="332"/>
    </location>
</feature>
<evidence type="ECO:0000256" key="3">
    <source>
        <dbReference type="ARBA" id="ARBA00022679"/>
    </source>
</evidence>
<dbReference type="AlphaFoldDB" id="A0A0A9CKF1"/>
<protein>
    <recommendedName>
        <fullName evidence="10">rRNA methyltransferase</fullName>
    </recommendedName>
</protein>
<feature type="domain" description="DUF3381" evidence="8">
    <location>
        <begin position="131"/>
        <end position="280"/>
    </location>
</feature>
<evidence type="ECO:0000256" key="1">
    <source>
        <dbReference type="ARBA" id="ARBA00022552"/>
    </source>
</evidence>
<feature type="compositionally biased region" description="Basic and acidic residues" evidence="5">
    <location>
        <begin position="611"/>
        <end position="622"/>
    </location>
</feature>
<dbReference type="EMBL" id="GBRH01222962">
    <property type="protein sequence ID" value="JAD74933.1"/>
    <property type="molecule type" value="Transcribed_RNA"/>
</dbReference>
<dbReference type="InterPro" id="IPR050082">
    <property type="entry name" value="RNA_methyltr_RlmE"/>
</dbReference>
<dbReference type="Pfam" id="PF11861">
    <property type="entry name" value="DUF3381"/>
    <property type="match status" value="1"/>
</dbReference>
<dbReference type="InterPro" id="IPR012920">
    <property type="entry name" value="rRNA_MeTfrase_SPB1-like_C"/>
</dbReference>
<dbReference type="GO" id="GO:0030687">
    <property type="term" value="C:preribosome, large subunit precursor"/>
    <property type="evidence" value="ECO:0007669"/>
    <property type="project" value="TreeGrafter"/>
</dbReference>
<organism evidence="9">
    <name type="scientific">Arundo donax</name>
    <name type="common">Giant reed</name>
    <name type="synonym">Donax arundinaceus</name>
    <dbReference type="NCBI Taxonomy" id="35708"/>
    <lineage>
        <taxon>Eukaryota</taxon>
        <taxon>Viridiplantae</taxon>
        <taxon>Streptophyta</taxon>
        <taxon>Embryophyta</taxon>
        <taxon>Tracheophyta</taxon>
        <taxon>Spermatophyta</taxon>
        <taxon>Magnoliopsida</taxon>
        <taxon>Liliopsida</taxon>
        <taxon>Poales</taxon>
        <taxon>Poaceae</taxon>
        <taxon>PACMAD clade</taxon>
        <taxon>Arundinoideae</taxon>
        <taxon>Arundineae</taxon>
        <taxon>Arundo</taxon>
    </lineage>
</organism>
<dbReference type="InterPro" id="IPR002877">
    <property type="entry name" value="RNA_MeTrfase_FtsJ_dom"/>
</dbReference>
<feature type="region of interest" description="Disordered" evidence="5">
    <location>
        <begin position="256"/>
        <end position="293"/>
    </location>
</feature>
<dbReference type="GO" id="GO:0005730">
    <property type="term" value="C:nucleolus"/>
    <property type="evidence" value="ECO:0007669"/>
    <property type="project" value="TreeGrafter"/>
</dbReference>
<feature type="compositionally biased region" description="Acidic residues" evidence="5">
    <location>
        <begin position="409"/>
        <end position="418"/>
    </location>
</feature>
<sequence>MDASGVAAFDVVLHDGSPNVGGAWAQEATSQSALVIDALRLATVFLAPKGAFITKVFRSQDYNAIMYCLKQFFEKVEATKPTASRSTSAEIYIICQRYKAPAKIQPELLDIKHLFSVVPEQNRPRDPLNEKKQKRHRDGYEDGNTTLRKVGSASNFIWSEAQTPLEFLGSYNAISFDDPASLPIKNHELTTNEIKSLCEDLLLLDKNGFKHILKWRIRLRKALSSSSQITPKAVDATENTQVKDDDQLLQEMEELTSVIDGKKKREKKRQSKRRAKDKARKATGMQIDATGDDYGDPDLFSISAIKGGKALEAVESAELNVEDNIGDSEDEGTQAHGDSDEEMDSDEEQQRYDAQLEEMLDEAYERFVTKKGGEIKQERKRAKRINPDADADLLEGGEDDGDDVKMDQGFDEDQDEETNPLLLSLDDQKPTKEQIVEQWYSQDVFTEAVTGVREQSDSEDEREMQRNSKKKMDTGKKEKVAKAQRSKQDDFEIVPAEPVRTEEDSSSSSDESEPEEDLDDVSKAEVLAYAKKMLRKKQREQILDDAYNKYMFDDEGLPTWFVEDEKRHRQPMKPVTREEVAAMKAMFKEIDARPAKKVAEAKARKKRVAMRKLDKARQKADAVADQNDINERSKRKMIDQIYRKAMPKKPQKEYVVAKKGVQVRTGKGKVLVDPRMKKDKRASGTGKKGKGGKGAKGKGKGGKGMRGKAGKKARK</sequence>
<proteinExistence type="predicted"/>
<evidence type="ECO:0000259" key="7">
    <source>
        <dbReference type="Pfam" id="PF07780"/>
    </source>
</evidence>
<feature type="region of interest" description="Disordered" evidence="5">
    <location>
        <begin position="595"/>
        <end position="715"/>
    </location>
</feature>
<feature type="compositionally biased region" description="Basic residues" evidence="5">
    <location>
        <begin position="687"/>
        <end position="715"/>
    </location>
</feature>
<dbReference type="Gene3D" id="3.40.50.150">
    <property type="entry name" value="Vaccinia Virus protein VP39"/>
    <property type="match status" value="1"/>
</dbReference>
<evidence type="ECO:0000256" key="5">
    <source>
        <dbReference type="SAM" id="MobiDB-lite"/>
    </source>
</evidence>
<evidence type="ECO:0000256" key="4">
    <source>
        <dbReference type="ARBA" id="ARBA00022691"/>
    </source>
</evidence>
<dbReference type="GO" id="GO:0016435">
    <property type="term" value="F:rRNA (guanine) methyltransferase activity"/>
    <property type="evidence" value="ECO:0007669"/>
    <property type="project" value="TreeGrafter"/>
</dbReference>
<feature type="compositionally biased region" description="Basic and acidic residues" evidence="5">
    <location>
        <begin position="629"/>
        <end position="642"/>
    </location>
</feature>
<feature type="region of interest" description="Disordered" evidence="5">
    <location>
        <begin position="446"/>
        <end position="523"/>
    </location>
</feature>
<dbReference type="Pfam" id="PF07780">
    <property type="entry name" value="Spb1_C"/>
    <property type="match status" value="1"/>
</dbReference>
<evidence type="ECO:0008006" key="10">
    <source>
        <dbReference type="Google" id="ProtNLM"/>
    </source>
</evidence>
<dbReference type="GO" id="GO:0008650">
    <property type="term" value="F:rRNA (uridine-2'-O-)-methyltransferase activity"/>
    <property type="evidence" value="ECO:0007669"/>
    <property type="project" value="TreeGrafter"/>
</dbReference>
<evidence type="ECO:0000259" key="8">
    <source>
        <dbReference type="Pfam" id="PF11861"/>
    </source>
</evidence>
<dbReference type="PANTHER" id="PTHR10920">
    <property type="entry name" value="RIBOSOMAL RNA METHYLTRANSFERASE"/>
    <property type="match status" value="1"/>
</dbReference>
<feature type="domain" description="Ribosomal RNA methyltransferase SPB1-like C-terminal" evidence="7">
    <location>
        <begin position="485"/>
        <end position="687"/>
    </location>
</feature>
<evidence type="ECO:0000313" key="9">
    <source>
        <dbReference type="EMBL" id="JAD74933.1"/>
    </source>
</evidence>
<feature type="compositionally biased region" description="Basic and acidic residues" evidence="5">
    <location>
        <begin position="122"/>
        <end position="131"/>
    </location>
</feature>
<keyword evidence="1" id="KW-0698">rRNA processing</keyword>
<reference evidence="9" key="2">
    <citation type="journal article" date="2015" name="Data Brief">
        <title>Shoot transcriptome of the giant reed, Arundo donax.</title>
        <authorList>
            <person name="Barrero R.A."/>
            <person name="Guerrero F.D."/>
            <person name="Moolhuijzen P."/>
            <person name="Goolsby J.A."/>
            <person name="Tidwell J."/>
            <person name="Bellgard S.E."/>
            <person name="Bellgard M.I."/>
        </authorList>
    </citation>
    <scope>NUCLEOTIDE SEQUENCE</scope>
    <source>
        <tissue evidence="9">Shoot tissue taken approximately 20 cm above the soil surface</tissue>
    </source>
</reference>
<keyword evidence="2" id="KW-0489">Methyltransferase</keyword>
<feature type="domain" description="Ribosomal RNA methyltransferase FtsJ" evidence="6">
    <location>
        <begin position="8"/>
        <end position="98"/>
    </location>
</feature>
<dbReference type="SUPFAM" id="SSF53335">
    <property type="entry name" value="S-adenosyl-L-methionine-dependent methyltransferases"/>
    <property type="match status" value="1"/>
</dbReference>
<dbReference type="GO" id="GO:0000466">
    <property type="term" value="P:maturation of 5.8S rRNA from tricistronic rRNA transcript (SSU-rRNA, 5.8S rRNA, LSU-rRNA)"/>
    <property type="evidence" value="ECO:0007669"/>
    <property type="project" value="TreeGrafter"/>
</dbReference>
<dbReference type="Pfam" id="PF01728">
    <property type="entry name" value="FtsJ"/>
    <property type="match status" value="1"/>
</dbReference>
<keyword evidence="3" id="KW-0808">Transferase</keyword>
<keyword evidence="4" id="KW-0949">S-adenosyl-L-methionine</keyword>
<dbReference type="InterPro" id="IPR024576">
    <property type="entry name" value="rRNA_MeTfrase_Spb1_DUF3381"/>
</dbReference>
<name>A0A0A9CKF1_ARUDO</name>
<feature type="region of interest" description="Disordered" evidence="5">
    <location>
        <begin position="120"/>
        <end position="144"/>
    </location>
</feature>
<feature type="compositionally biased region" description="Acidic residues" evidence="5">
    <location>
        <begin position="389"/>
        <end position="402"/>
    </location>
</feature>
<dbReference type="InterPro" id="IPR029063">
    <property type="entry name" value="SAM-dependent_MTases_sf"/>
</dbReference>
<feature type="region of interest" description="Disordered" evidence="5">
    <location>
        <begin position="321"/>
        <end position="429"/>
    </location>
</feature>
<evidence type="ECO:0000259" key="6">
    <source>
        <dbReference type="Pfam" id="PF01728"/>
    </source>
</evidence>
<evidence type="ECO:0000256" key="2">
    <source>
        <dbReference type="ARBA" id="ARBA00022603"/>
    </source>
</evidence>
<feature type="compositionally biased region" description="Basic residues" evidence="5">
    <location>
        <begin position="262"/>
        <end position="281"/>
    </location>
</feature>
<feature type="compositionally biased region" description="Basic and acidic residues" evidence="5">
    <location>
        <begin position="463"/>
        <end position="490"/>
    </location>
</feature>